<dbReference type="PANTHER" id="PTHR39159">
    <property type="match status" value="1"/>
</dbReference>
<evidence type="ECO:0000313" key="4">
    <source>
        <dbReference type="Proteomes" id="UP001500221"/>
    </source>
</evidence>
<dbReference type="EMBL" id="BAABKG010000001">
    <property type="protein sequence ID" value="GAA5143057.1"/>
    <property type="molecule type" value="Genomic_DNA"/>
</dbReference>
<evidence type="ECO:0000256" key="1">
    <source>
        <dbReference type="ARBA" id="ARBA00022801"/>
    </source>
</evidence>
<dbReference type="PANTHER" id="PTHR39159:SF1">
    <property type="entry name" value="UPF0374 PROTEIN YGAC"/>
    <property type="match status" value="1"/>
</dbReference>
<dbReference type="InterPro" id="IPR035930">
    <property type="entry name" value="FomD-like_sf"/>
</dbReference>
<gene>
    <name evidence="3" type="ORF">GCM10023340_07640</name>
</gene>
<protein>
    <recommendedName>
        <fullName evidence="2">DUF402 domain-containing protein</fullName>
    </recommendedName>
</protein>
<organism evidence="3 4">
    <name type="scientific">Nocardioides marinquilinus</name>
    <dbReference type="NCBI Taxonomy" id="1210400"/>
    <lineage>
        <taxon>Bacteria</taxon>
        <taxon>Bacillati</taxon>
        <taxon>Actinomycetota</taxon>
        <taxon>Actinomycetes</taxon>
        <taxon>Propionibacteriales</taxon>
        <taxon>Nocardioidaceae</taxon>
        <taxon>Nocardioides</taxon>
    </lineage>
</organism>
<dbReference type="InterPro" id="IPR007295">
    <property type="entry name" value="DUF402"/>
</dbReference>
<proteinExistence type="predicted"/>
<reference evidence="4" key="1">
    <citation type="journal article" date="2019" name="Int. J. Syst. Evol. Microbiol.">
        <title>The Global Catalogue of Microorganisms (GCM) 10K type strain sequencing project: providing services to taxonomists for standard genome sequencing and annotation.</title>
        <authorList>
            <consortium name="The Broad Institute Genomics Platform"/>
            <consortium name="The Broad Institute Genome Sequencing Center for Infectious Disease"/>
            <person name="Wu L."/>
            <person name="Ma J."/>
        </authorList>
    </citation>
    <scope>NUCLEOTIDE SEQUENCE [LARGE SCALE GENOMIC DNA]</scope>
    <source>
        <strain evidence="4">JCM 18459</strain>
    </source>
</reference>
<keyword evidence="4" id="KW-1185">Reference proteome</keyword>
<dbReference type="Proteomes" id="UP001500221">
    <property type="component" value="Unassembled WGS sequence"/>
</dbReference>
<name>A0ABP9PBJ5_9ACTN</name>
<comment type="caution">
    <text evidence="3">The sequence shown here is derived from an EMBL/GenBank/DDBJ whole genome shotgun (WGS) entry which is preliminary data.</text>
</comment>
<evidence type="ECO:0000259" key="2">
    <source>
        <dbReference type="Pfam" id="PF04167"/>
    </source>
</evidence>
<sequence length="194" mass="21578">MTAFAAGSTVLNRETWGERTWLTYPVTVASDDGPDGVLALVLSDGAAFAFDDAGPAHPWAAHTAWRGPTVLQLRRTDLWYSVWKFFGPATEGSPFTHWYVNFERPVVREADGVRTDDLELDLVVRPDGRREWKDVEHLHARLAEHRFTTSDLEHVLAAAADVVAILDADAAGDPTARWWSRWDDWVPSSPAGSP</sequence>
<dbReference type="Pfam" id="PF04167">
    <property type="entry name" value="DUF402"/>
    <property type="match status" value="1"/>
</dbReference>
<evidence type="ECO:0000313" key="3">
    <source>
        <dbReference type="EMBL" id="GAA5143057.1"/>
    </source>
</evidence>
<dbReference type="InterPro" id="IPR050212">
    <property type="entry name" value="Ntdp-like"/>
</dbReference>
<dbReference type="SUPFAM" id="SSF159234">
    <property type="entry name" value="FomD-like"/>
    <property type="match status" value="1"/>
</dbReference>
<dbReference type="Gene3D" id="2.40.380.10">
    <property type="entry name" value="FomD-like"/>
    <property type="match status" value="1"/>
</dbReference>
<feature type="domain" description="DUF402" evidence="2">
    <location>
        <begin position="58"/>
        <end position="168"/>
    </location>
</feature>
<accession>A0ABP9PBJ5</accession>
<keyword evidence="1" id="KW-0378">Hydrolase</keyword>